<feature type="domain" description="Laminin EGF-like" evidence="28">
    <location>
        <begin position="2291"/>
        <end position="2343"/>
    </location>
</feature>
<keyword evidence="11" id="KW-0732">Signal</keyword>
<feature type="domain" description="Laminin EGF-like" evidence="28">
    <location>
        <begin position="762"/>
        <end position="809"/>
    </location>
</feature>
<accession>A0A9D4SKT9</accession>
<evidence type="ECO:0000259" key="29">
    <source>
        <dbReference type="PROSITE" id="PS51115"/>
    </source>
</evidence>
<keyword evidence="9" id="KW-0597">Phosphoprotein</keyword>
<gene>
    <name evidence="31" type="ORF">HUG17_1612</name>
</gene>
<dbReference type="InterPro" id="IPR001791">
    <property type="entry name" value="Laminin_G"/>
</dbReference>
<dbReference type="GO" id="GO:0042995">
    <property type="term" value="C:cell projection"/>
    <property type="evidence" value="ECO:0007669"/>
    <property type="project" value="UniProtKB-SubCell"/>
</dbReference>
<feature type="disulfide bond" evidence="24">
    <location>
        <begin position="737"/>
        <end position="746"/>
    </location>
</feature>
<dbReference type="FunFam" id="1.10.510.10:FF:000684">
    <property type="entry name" value="Mitogen-activated protein kinase"/>
    <property type="match status" value="1"/>
</dbReference>
<feature type="disulfide bond" evidence="24">
    <location>
        <begin position="612"/>
        <end position="621"/>
    </location>
</feature>
<evidence type="ECO:0000256" key="20">
    <source>
        <dbReference type="ARBA" id="ARBA00023292"/>
    </source>
</evidence>
<keyword evidence="25" id="KW-0175">Coiled coil</keyword>
<dbReference type="SMART" id="SM00136">
    <property type="entry name" value="LamNT"/>
    <property type="match status" value="1"/>
</dbReference>
<dbReference type="Pfam" id="PF02210">
    <property type="entry name" value="Laminin_G_2"/>
    <property type="match status" value="5"/>
</dbReference>
<dbReference type="GO" id="GO:0009888">
    <property type="term" value="P:tissue development"/>
    <property type="evidence" value="ECO:0007669"/>
    <property type="project" value="TreeGrafter"/>
</dbReference>
<feature type="domain" description="Laminin G" evidence="27">
    <location>
        <begin position="3667"/>
        <end position="3851"/>
    </location>
</feature>
<evidence type="ECO:0000256" key="10">
    <source>
        <dbReference type="ARBA" id="ARBA00022679"/>
    </source>
</evidence>
<dbReference type="FunFam" id="2.10.25.10:FF:000106">
    <property type="entry name" value="Heparan sulfate proteoglycan 2"/>
    <property type="match status" value="1"/>
</dbReference>
<feature type="disulfide bond" evidence="24">
    <location>
        <begin position="902"/>
        <end position="914"/>
    </location>
</feature>
<dbReference type="CDD" id="cd00055">
    <property type="entry name" value="EGF_Lam"/>
    <property type="match status" value="22"/>
</dbReference>
<dbReference type="InterPro" id="IPR056863">
    <property type="entry name" value="LMN_ATRN_NET-like_EGF"/>
</dbReference>
<evidence type="ECO:0000256" key="17">
    <source>
        <dbReference type="ARBA" id="ARBA00023157"/>
    </source>
</evidence>
<reference evidence="31" key="2">
    <citation type="journal article" date="2021" name="World Allergy Organ. J.">
        <title>Chromosome-level assembly of Dermatophagoides farinae genome and transcriptome reveals two novel allergens Der f 37 and Der f 39.</title>
        <authorList>
            <person name="Chen J."/>
            <person name="Cai Z."/>
            <person name="Fan D."/>
            <person name="Hu J."/>
            <person name="Hou Y."/>
            <person name="He Y."/>
            <person name="Zhang Z."/>
            <person name="Zhao Z."/>
            <person name="Gao P."/>
            <person name="Hu W."/>
            <person name="Sun J."/>
            <person name="Li J."/>
            <person name="Ji K."/>
        </authorList>
    </citation>
    <scope>NUCLEOTIDE SEQUENCE</scope>
    <source>
        <strain evidence="31">JKM2019</strain>
    </source>
</reference>
<dbReference type="Pfam" id="PF00052">
    <property type="entry name" value="Laminin_B"/>
    <property type="match status" value="1"/>
</dbReference>
<dbReference type="FunFam" id="2.10.25.10:FF:000224">
    <property type="entry name" value="Usherin"/>
    <property type="match status" value="1"/>
</dbReference>
<dbReference type="Gene3D" id="1.10.510.10">
    <property type="entry name" value="Transferase(Phosphotransferase) domain 1"/>
    <property type="match status" value="1"/>
</dbReference>
<evidence type="ECO:0000259" key="26">
    <source>
        <dbReference type="PROSITE" id="PS50011"/>
    </source>
</evidence>
<feature type="disulfide bond" evidence="24">
    <location>
        <begin position="858"/>
        <end position="875"/>
    </location>
</feature>
<feature type="disulfide bond" evidence="24">
    <location>
        <begin position="1734"/>
        <end position="1751"/>
    </location>
</feature>
<feature type="domain" description="Laminin EGF-like" evidence="28">
    <location>
        <begin position="2391"/>
        <end position="2436"/>
    </location>
</feature>
<keyword evidence="16" id="KW-0084">Basement membrane</keyword>
<dbReference type="InterPro" id="IPR010307">
    <property type="entry name" value="Laminin_dom_II"/>
</dbReference>
<evidence type="ECO:0000256" key="4">
    <source>
        <dbReference type="ARBA" id="ARBA00008832"/>
    </source>
</evidence>
<evidence type="ECO:0000259" key="30">
    <source>
        <dbReference type="PROSITE" id="PS51117"/>
    </source>
</evidence>
<dbReference type="SMART" id="SM00282">
    <property type="entry name" value="LamG"/>
    <property type="match status" value="5"/>
</dbReference>
<feature type="disulfide bond" evidence="24">
    <location>
        <begin position="810"/>
        <end position="822"/>
    </location>
</feature>
<dbReference type="PANTHER" id="PTHR10574">
    <property type="entry name" value="NETRIN/LAMININ-RELATED"/>
    <property type="match status" value="1"/>
</dbReference>
<evidence type="ECO:0000256" key="8">
    <source>
        <dbReference type="ARBA" id="ARBA00022530"/>
    </source>
</evidence>
<evidence type="ECO:0000256" key="6">
    <source>
        <dbReference type="ARBA" id="ARBA00022525"/>
    </source>
</evidence>
<evidence type="ECO:0000256" key="18">
    <source>
        <dbReference type="ARBA" id="ARBA00023180"/>
    </source>
</evidence>
<feature type="disulfide bond" evidence="24">
    <location>
        <begin position="1795"/>
        <end position="1804"/>
    </location>
</feature>
<proteinExistence type="inferred from homology"/>
<keyword evidence="8" id="KW-0272">Extracellular matrix</keyword>
<feature type="disulfide bond" evidence="24">
    <location>
        <begin position="856"/>
        <end position="868"/>
    </location>
</feature>
<feature type="domain" description="Protein kinase" evidence="26">
    <location>
        <begin position="1"/>
        <end position="282"/>
    </location>
</feature>
<keyword evidence="17 24" id="KW-1015">Disulfide bond</keyword>
<comment type="subcellular location">
    <subcellularLocation>
        <location evidence="3">Cell projection</location>
    </subcellularLocation>
    <subcellularLocation>
        <location evidence="2">Secreted</location>
        <location evidence="2">Extracellular space</location>
        <location evidence="2">Extracellular matrix</location>
        <location evidence="2">Basement membrane</location>
    </subcellularLocation>
</comment>
<dbReference type="Gene3D" id="2.60.120.200">
    <property type="match status" value="5"/>
</dbReference>
<comment type="cofactor">
    <cofactor evidence="1">
        <name>Mg(2+)</name>
        <dbReference type="ChEBI" id="CHEBI:18420"/>
    </cofactor>
</comment>
<dbReference type="Gene3D" id="3.30.200.20">
    <property type="entry name" value="Phosphorylase Kinase, domain 1"/>
    <property type="match status" value="1"/>
</dbReference>
<name>A0A9D4SKT9_DERFA</name>
<dbReference type="SUPFAM" id="SSF56112">
    <property type="entry name" value="Protein kinase-like (PK-like)"/>
    <property type="match status" value="1"/>
</dbReference>
<dbReference type="PROSITE" id="PS01248">
    <property type="entry name" value="EGF_LAM_1"/>
    <property type="match status" value="7"/>
</dbReference>
<evidence type="ECO:0000256" key="11">
    <source>
        <dbReference type="ARBA" id="ARBA00022729"/>
    </source>
</evidence>
<dbReference type="InterPro" id="IPR011009">
    <property type="entry name" value="Kinase-like_dom_sf"/>
</dbReference>
<dbReference type="FunFam" id="2.10.25.10:FF:000011">
    <property type="entry name" value="Cadherin EGF LAG seven-pass G-type receptor"/>
    <property type="match status" value="1"/>
</dbReference>
<feature type="disulfide bond" evidence="24">
    <location>
        <begin position="812"/>
        <end position="829"/>
    </location>
</feature>
<evidence type="ECO:0000256" key="13">
    <source>
        <dbReference type="ARBA" id="ARBA00022741"/>
    </source>
</evidence>
<feature type="disulfide bond" evidence="24">
    <location>
        <begin position="785"/>
        <end position="794"/>
    </location>
</feature>
<dbReference type="InterPro" id="IPR000719">
    <property type="entry name" value="Prot_kinase_dom"/>
</dbReference>
<organism evidence="31">
    <name type="scientific">Dermatophagoides farinae</name>
    <name type="common">American house dust mite</name>
    <dbReference type="NCBI Taxonomy" id="6954"/>
    <lineage>
        <taxon>Eukaryota</taxon>
        <taxon>Metazoa</taxon>
        <taxon>Ecdysozoa</taxon>
        <taxon>Arthropoda</taxon>
        <taxon>Chelicerata</taxon>
        <taxon>Arachnida</taxon>
        <taxon>Acari</taxon>
        <taxon>Acariformes</taxon>
        <taxon>Sarcoptiformes</taxon>
        <taxon>Astigmata</taxon>
        <taxon>Psoroptidia</taxon>
        <taxon>Analgoidea</taxon>
        <taxon>Pyroglyphidae</taxon>
        <taxon>Dermatophagoidinae</taxon>
        <taxon>Dermatophagoides</taxon>
    </lineage>
</organism>
<feature type="disulfide bond" evidence="24">
    <location>
        <begin position="2327"/>
        <end position="2341"/>
    </location>
</feature>
<feature type="domain" description="Laminin G" evidence="27">
    <location>
        <begin position="3438"/>
        <end position="3612"/>
    </location>
</feature>
<dbReference type="SMART" id="SM00220">
    <property type="entry name" value="S_TKc"/>
    <property type="match status" value="1"/>
</dbReference>
<feature type="disulfide bond" evidence="23">
    <location>
        <begin position="3585"/>
        <end position="3612"/>
    </location>
</feature>
<feature type="domain" description="Laminin EGF-like" evidence="28">
    <location>
        <begin position="2344"/>
        <end position="2390"/>
    </location>
</feature>
<dbReference type="PRINTS" id="PR00011">
    <property type="entry name" value="EGFLAMININ"/>
</dbReference>
<feature type="domain" description="Laminin EGF-like" evidence="28">
    <location>
        <begin position="810"/>
        <end position="855"/>
    </location>
</feature>
<evidence type="ECO:0000256" key="7">
    <source>
        <dbReference type="ARBA" id="ARBA00022527"/>
    </source>
</evidence>
<evidence type="ECO:0000256" key="19">
    <source>
        <dbReference type="ARBA" id="ARBA00023273"/>
    </source>
</evidence>
<dbReference type="SUPFAM" id="SSF57196">
    <property type="entry name" value="EGF/Laminin"/>
    <property type="match status" value="17"/>
</dbReference>
<comment type="caution">
    <text evidence="31">The sequence shown here is derived from an EMBL/GenBank/DDBJ whole genome shotgun (WGS) entry which is preliminary data.</text>
</comment>
<feature type="disulfide bond" evidence="24">
    <location>
        <begin position="2315"/>
        <end position="2324"/>
    </location>
</feature>
<feature type="disulfide bond" evidence="24">
    <location>
        <begin position="1753"/>
        <end position="1762"/>
    </location>
</feature>
<dbReference type="PROSITE" id="PS00108">
    <property type="entry name" value="PROTEIN_KINASE_ST"/>
    <property type="match status" value="1"/>
</dbReference>
<evidence type="ECO:0000256" key="22">
    <source>
        <dbReference type="ARBA" id="ARBA00048312"/>
    </source>
</evidence>
<keyword evidence="20 24" id="KW-0424">Laminin EGF-like domain</keyword>
<protein>
    <recommendedName>
        <fullName evidence="5">mitogen-activated protein kinase</fullName>
        <ecNumber evidence="5">2.7.11.24</ecNumber>
    </recommendedName>
</protein>
<feature type="disulfide bond" evidence="24">
    <location>
        <begin position="877"/>
        <end position="886"/>
    </location>
</feature>
<feature type="domain" description="Laminin G" evidence="27">
    <location>
        <begin position="3256"/>
        <end position="3429"/>
    </location>
</feature>
<dbReference type="FunFam" id="2.10.25.10:FF:000388">
    <property type="entry name" value="Laminin subunit alpha"/>
    <property type="match status" value="1"/>
</dbReference>
<dbReference type="PROSITE" id="PS50027">
    <property type="entry name" value="EGF_LAM_2"/>
    <property type="match status" value="16"/>
</dbReference>
<dbReference type="InterPro" id="IPR001368">
    <property type="entry name" value="TNFR/NGFR_Cys_rich_reg"/>
</dbReference>
<evidence type="ECO:0000256" key="1">
    <source>
        <dbReference type="ARBA" id="ARBA00001946"/>
    </source>
</evidence>
<dbReference type="Pfam" id="PF06009">
    <property type="entry name" value="Laminin_II"/>
    <property type="match status" value="1"/>
</dbReference>
<dbReference type="GO" id="GO:0005737">
    <property type="term" value="C:cytoplasm"/>
    <property type="evidence" value="ECO:0007669"/>
    <property type="project" value="UniProtKB-ARBA"/>
</dbReference>
<feature type="disulfide bond" evidence="24">
    <location>
        <begin position="922"/>
        <end position="931"/>
    </location>
</feature>
<keyword evidence="10" id="KW-0808">Transferase</keyword>
<keyword evidence="6" id="KW-0964">Secreted</keyword>
<dbReference type="PROSITE" id="PS50011">
    <property type="entry name" value="PROTEIN_KINASE_DOM"/>
    <property type="match status" value="1"/>
</dbReference>
<comment type="similarity">
    <text evidence="4">Belongs to the protein kinase superfamily. CMGC Ser/Thr protein kinase family. MAP kinase subfamily.</text>
</comment>
<keyword evidence="13" id="KW-0547">Nucleotide-binding</keyword>
<dbReference type="PANTHER" id="PTHR10574:SF406">
    <property type="entry name" value="LAMININ SUBUNIT ALPHA 5"/>
    <property type="match status" value="1"/>
</dbReference>
<dbReference type="PROSITE" id="PS51115">
    <property type="entry name" value="LAMININ_IVA"/>
    <property type="match status" value="1"/>
</dbReference>
<feature type="disulfide bond" evidence="24">
    <location>
        <begin position="831"/>
        <end position="840"/>
    </location>
</feature>
<evidence type="ECO:0000256" key="21">
    <source>
        <dbReference type="ARBA" id="ARBA00047592"/>
    </source>
</evidence>
<feature type="disulfide bond" evidence="24">
    <location>
        <begin position="2363"/>
        <end position="2372"/>
    </location>
</feature>
<comment type="caution">
    <text evidence="24">Lacks conserved residue(s) required for the propagation of feature annotation.</text>
</comment>
<feature type="domain" description="Laminin IV type A" evidence="29">
    <location>
        <begin position="1944"/>
        <end position="2149"/>
    </location>
</feature>
<dbReference type="FunFam" id="2.10.25.10:FF:000090">
    <property type="entry name" value="laminin subunit alpha"/>
    <property type="match status" value="1"/>
</dbReference>
<dbReference type="GO" id="GO:0005604">
    <property type="term" value="C:basement membrane"/>
    <property type="evidence" value="ECO:0007669"/>
    <property type="project" value="UniProtKB-SubCell"/>
</dbReference>
<feature type="domain" description="Laminin EGF-like" evidence="28">
    <location>
        <begin position="947"/>
        <end position="996"/>
    </location>
</feature>
<dbReference type="CDD" id="cd07851">
    <property type="entry name" value="STKc_p38"/>
    <property type="match status" value="1"/>
</dbReference>
<dbReference type="FunFam" id="2.60.120.260:FF:000092">
    <property type="entry name" value="Laminin subunit alpha-3"/>
    <property type="match status" value="1"/>
</dbReference>
<dbReference type="Gene3D" id="2.10.25.10">
    <property type="entry name" value="Laminin"/>
    <property type="match status" value="20"/>
</dbReference>
<feature type="coiled-coil region" evidence="25">
    <location>
        <begin position="2734"/>
        <end position="2810"/>
    </location>
</feature>
<feature type="domain" description="Laminin EGF-like" evidence="28">
    <location>
        <begin position="856"/>
        <end position="901"/>
    </location>
</feature>
<dbReference type="Pfam" id="PF24973">
    <property type="entry name" value="EGF_LMN_ATRN"/>
    <property type="match status" value="1"/>
</dbReference>
<evidence type="ECO:0000313" key="31">
    <source>
        <dbReference type="EMBL" id="KAH7646074.1"/>
    </source>
</evidence>
<feature type="disulfide bond" evidence="24">
    <location>
        <begin position="967"/>
        <end position="976"/>
    </location>
</feature>
<reference evidence="31" key="1">
    <citation type="submission" date="2020-06" db="EMBL/GenBank/DDBJ databases">
        <authorList>
            <person name="Ji K."/>
            <person name="Li J."/>
        </authorList>
    </citation>
    <scope>NUCLEOTIDE SEQUENCE</scope>
    <source>
        <strain evidence="31">JKM2019</strain>
        <tissue evidence="31">Whole body</tissue>
    </source>
</reference>
<dbReference type="CDD" id="cd00110">
    <property type="entry name" value="LamG"/>
    <property type="match status" value="5"/>
</dbReference>
<feature type="domain" description="Laminin EGF-like" evidence="28">
    <location>
        <begin position="588"/>
        <end position="646"/>
    </location>
</feature>
<sequence>MKPDFVRIDLGNSIWEVPNRYENLHILGSGAYGLTAIHAKRTYRELKLLKHMDHENVIGLLDVFTSGNALDNFREVYLVNQLMSSDLNRIIKAQKLNDDHIKLLVYQILRGLKYIHSAGVIHRDLKPSNIVVNENCDLKIVDFGLARQSETEMTGYVATRWYRAPEVMLNWMHYNSTMDIWSVGCIMAEMISGRPLFPGSDHIDQLLKIMKLCGTPDEEFMRKITSQEARNYINTLPPMKKKIFKDEFPAADSLAINLLEKMLELDFDKRLTAEQALGHSYLADYSDPSDEPASDPFDDSFEEQNLSVMEWKKPKRMNFFILLSILLFQNYGHVKPQVLNPPYFNIAEGRNITATATCGENVPEPELYCKIVGSNRLEESENFNLIEGQACDYCDPDDPRRAHPPQFAIDGTERWWQSPPLSRGAQYSKVNLTLDLGQEFNVAYVFIKMGNSPRPGVWILERSRDYGQTYTPWQYFADTPQDCSYFFGKHTLQPITRDDSLICETKFSKLVPLENGEIAISLINGRPSADNFSMSTILQEWTTATNIRLRFLRPKTTLGHLLSVAREEPTVTRRYFYSIKDINIGGQCVCNGHASQCDQSSPQDPLKLSCACQHHTCGIQCDQCCNGYQQYRWKRATIDDPFVCEKCNCHGHSNECYFDEEVAAKNQSKNIYGKYEGGGVCTNCQHNTTGINCDKCRDGFYRPKDKSLDAIDVCQPCQCDMNFSTGNCFDETGVCECKKNFQPPDCDRCSIGYFGYPTCQECHCFPNGTLGNLCELRDEDETCPCKEGYGGKYCKECKPGYYGFPDCKPCGCNLSNSIDNFCDAETGQCKCQSNFGGLKCQKCNKGFYNYPRCEACLCMPEGSTEEKCNPITGECHCREGYEKGYCGKCSEGYYGFPDCIKCDCNMEGSTSASCDNNGKCRCKKNFGGTKCNDCAVGHFNFPNCEQCRCHWRGSTGLSCDHSGNCLCQERFEGQKCDQCKEGYYNFPYCEECNCNPAGLVAEFGGCDKVEIGKLCECKERVKGRICNQCKDLYWNLQMNNPYGCEDCRCNQNGTISRIGICDTVTGVCMCKTNVQGRTCDMCKPNTYQLNSARLFGCVDCECDVGGAVSSDCDKFTGLCRCKSRIKGKTCSETLDANYFPTFYQFQYETEDWYNPTGSPARFGYDEDIFPNHSWRGYAIFSPLQKEISTNITITRTSIYKIIINYVNKNSDTVNGILRFLPNEWMNEEEQTVSIAMEPTNQPKLLYVTGRQMNGMISLGVGPWQVFLQADKFDLYIDYIVLIPQAYYDPSLFQEKRTGPCLYYPLNNLTCILHSYPNYPVNSKHLPVTEAFVVKESGQQKPSMFDSTEYLSKLKTKDQFAQMDENNSNLEFEFIAEQNGTNLIILNYHTPDNLNQSIHILIELTNINRNQTFESKNILSACPYLFVCRQAITTYEGRIFSFDAVADDPFRLRIQLLAKYSANIYGDKKRRQLQVLPTKLSESLNVNTITIIPFDNRWSYNYIEPSFVCNYKNYGCTTSNFPLISEGIKIEAETEIFGQKPAQIVEHPNYNQVNPGSDTRPLLVHLNDSMQSIDIRGSVPKPGPYYFILNYYQPNNPKFNIDALIQNGHLYSGVASLEHCPNNVGCRVALKQKDAEWNSTAFTIQKNFQITLKIPTNENSPNVSDTYLDYIMVIPAENFQEQSLISEPSDGHKNIMAECIKNNYYIDPNNTSEFCRSLVFSTTVDFNGGALPCDCNIDGSFDHKCENFGGQCKCKKNVIGRDCTLCKTGYYGFPNCKKCDCPSTAICHWKTGDCICPKGVTGKDCDKCLPLTFGFDRIIGCVDCACNPRGVQNRDLRCNVETGICSCRPNVIGRPCDKCRPGFFGFPNCQLCRCDIRGTTPEICDQNSARCYCKKNVDGAYCDRCKTDSYHLEESNPNGCTKCFCFGNTDRCTGSSMVFVPIQLISAEKIDLLNVTRDENILEINQMKINEDYEMDYESEKFHIRTSFSREKLENKLDSSSSSMYLSLPDEYLGNKITSYGGEFSYNIINKVNNNREYEPASHMPDIIFIGKNYTLIYENIESPVINEKFNVTIRLLEKEFKKLDDSQVTREQLMMTLVDLQAIYVRVKYFDSTQDTIVIEFQFRMETAVTGGRIIVDPLLKRKATSIEQCLCPRNYRGTSCEECAEGFYRIQHGPYLGACVPCRCNGHSNTCDPITGQCFNCKYNTVGDFCERCHDGYYGDATQGTPNDCMICACPLPIESNNFATSCEVSSSGSVLSCTCKDGYNGTRCEICGAGHWGQPHIVGQGCQKCECSGNIDPTDDESCDPFTGKCRKCLFNSAGDHCERCADYYYGDSIVQKNCTECSCNKCGSEYCDNKTATCKCKSNIIGKDCNRCASGFYGFSTCQGCQPCNCGEASHDINCDDSGQCLCKTGTAGKTCRTCASGYWGYSKYGCTSCGCNEKYSRVKQCNQFTGQCQCLPGVVGVKCESCPDRWVLVPETGCQECGDCTHTLLDDADQIGKDIEFIESQTQNTSSSVLAYRKLNSVKEQINLFKDRINKTFAETDERINNIHNFTKVKKDSEDLLNKIEKMDIKADGLEKNSIDVLNKVNKAYNESIGAGNKAKLVLQSAVEVVDSIQHLENNIAEHPGNQNSEVILAESEQILLELQKPFVDEYMSRYDKDTNVFNDTLKAANDFYTLWLGMKDDIETASTRRNNISGLINELKNFTYSARSNTIDAEKIIQNGLREAIDNGIETIKSQMNQAESTMQNASNHIDQTKENVVALENMKIDIEQQENRLTDSEKKLQQKRDEINDSLMELDKDVSDAEKHAEEQILQSSYLNQLISSTKNQATDPLKAANAYDNISTTVQESEFMLNELKETINTENTIKDDLEHLKEINQEPTATKIDRHLNDLADQLRERESTINHADLLSMDNGKQFENVNQSLYNLESVPIGIDQIETATNIVQDTQRKVNSLIDSIDNLKDGSKDIKDYSEFVSDVKESKDYVDRFQRDVERMKNISTSDEINELNKEFSKMQSTISNKIADLKKRIQLARHQANNMRVGVRFGENSVLELNNPPNLVESSTYNKFSMRFKGEYPEGMLVYIGNPIDETNELVKRDVELDEMTKTKRKSINYDYMCLELRRGRVVLVWDLGAGNPTTIEDTQNTYDQKWHQIIVERFGRLIRLKVLTDKVETVSQQIAPGSASVFNLDRDQSRIFIGGAPPNVQLSPTIKNRHFYGVISNVFLDNEPLGLWNAKESYNIQGDEQANESFTENNIRFNGNSYIILARNDLNFKDTVFVSFQFKTFNKNGLLFLIGSPLSAKKSYFSIELNDGKVVVKYDLGSTFTKVPSEQTYNDGQWHFIKVNREGKECLVTVDNRDEQSGFAMGLSTDLTTDDNIYVGGFRGMNPYYEVTKEGFDGCIKDLQIDSTQQNLIKHKESFGVTIGCSTFVRVVSFSIEMVSTRAYVEFQNQTIDPMKNDADRNDMIQITFKFRTLVKSGLLLHLTNAQWDKFVIVYLSEGMLILRTSNNQLLRTDSQYYNDNKWHFITINFNQRTLDMDVDDINSFSIDINDPMDFSRLDTVFVGGMQSDRYDYLFSQFTGCIGDISINYKFLNFADSNNLKNAVFKKCPLSINEDEILVRNFKDTIMPETYTKPPSQLNLPRIENCVLPPIPQAEQDSSDPEEKRFGSTLSSRYEFPITNDVAKGLEGESGFQLKFKTTQTDGILFYITSQNNIDFVGLYFLNNKLHYSFDCGSGRAVAVLPSNYNDDQWHTATFSRKGRIGLLRVDEETVEVISTAGTSALNVKSPIFVGGVPKELRSQIKSHLKSADKNDYNYVMSSFAGCIRDIKVRDIEYKFKDGREYDVAQCSMQNENGHFFHYGGGYIKLFDEFRVRVEFTLIMQIKPRKPYGILAAVFGKVDYLVLYLDKGKLFFSVDNGAIPITASDDVKGGICDGRWHTIKALKIKNLVMLTIDDQPTVISTGQPGISSTDTKDPLYIGGLPSKLKEEKSSELNNVKDNYLGCLRIESINGMPQTLNNAKIEGEVTLNTCPIN</sequence>
<dbReference type="PROSITE" id="PS51117">
    <property type="entry name" value="LAMININ_NTER"/>
    <property type="match status" value="1"/>
</dbReference>
<dbReference type="PROSITE" id="PS50025">
    <property type="entry name" value="LAM_G_DOMAIN"/>
    <property type="match status" value="5"/>
</dbReference>
<dbReference type="InterPro" id="IPR002049">
    <property type="entry name" value="LE_dom"/>
</dbReference>
<dbReference type="PROSITE" id="PS00652">
    <property type="entry name" value="TNFR_NGFR_1"/>
    <property type="match status" value="1"/>
</dbReference>
<feature type="domain" description="Laminin EGF-like" evidence="28">
    <location>
        <begin position="1732"/>
        <end position="1777"/>
    </location>
</feature>
<evidence type="ECO:0000256" key="3">
    <source>
        <dbReference type="ARBA" id="ARBA00004316"/>
    </source>
</evidence>
<dbReference type="Pfam" id="PF00053">
    <property type="entry name" value="EGF_laminin"/>
    <property type="match status" value="20"/>
</dbReference>
<keyword evidence="19" id="KW-0966">Cell projection</keyword>
<evidence type="ECO:0000256" key="16">
    <source>
        <dbReference type="ARBA" id="ARBA00022869"/>
    </source>
</evidence>
<keyword evidence="18" id="KW-0325">Glycoprotein</keyword>
<dbReference type="FunFam" id="2.10.25.10:FF:000407">
    <property type="entry name" value="Laminin subunit alpha-3"/>
    <property type="match status" value="1"/>
</dbReference>
<dbReference type="SUPFAM" id="SSF49899">
    <property type="entry name" value="Concanavalin A-like lectins/glucanases"/>
    <property type="match status" value="5"/>
</dbReference>
<dbReference type="GO" id="GO:0007155">
    <property type="term" value="P:cell adhesion"/>
    <property type="evidence" value="ECO:0007669"/>
    <property type="project" value="InterPro"/>
</dbReference>
<comment type="catalytic activity">
    <reaction evidence="22">
        <text>L-seryl-[protein] + ATP = O-phospho-L-seryl-[protein] + ADP + H(+)</text>
        <dbReference type="Rhea" id="RHEA:17989"/>
        <dbReference type="Rhea" id="RHEA-COMP:9863"/>
        <dbReference type="Rhea" id="RHEA-COMP:11604"/>
        <dbReference type="ChEBI" id="CHEBI:15378"/>
        <dbReference type="ChEBI" id="CHEBI:29999"/>
        <dbReference type="ChEBI" id="CHEBI:30616"/>
        <dbReference type="ChEBI" id="CHEBI:83421"/>
        <dbReference type="ChEBI" id="CHEBI:456216"/>
        <dbReference type="EC" id="2.7.11.24"/>
    </reaction>
</comment>
<feature type="domain" description="Laminin EGF-like" evidence="28">
    <location>
        <begin position="902"/>
        <end position="946"/>
    </location>
</feature>
<feature type="disulfide bond" evidence="24">
    <location>
        <begin position="1871"/>
        <end position="1883"/>
    </location>
</feature>
<dbReference type="InterPro" id="IPR000034">
    <property type="entry name" value="Laminin_IV"/>
</dbReference>
<dbReference type="SMART" id="SM00181">
    <property type="entry name" value="EGF"/>
    <property type="match status" value="10"/>
</dbReference>
<feature type="disulfide bond" evidence="24">
    <location>
        <begin position="1873"/>
        <end position="1890"/>
    </location>
</feature>
<dbReference type="SMART" id="SM00281">
    <property type="entry name" value="LamB"/>
    <property type="match status" value="1"/>
</dbReference>
<dbReference type="GO" id="GO:0005201">
    <property type="term" value="F:extracellular matrix structural constituent"/>
    <property type="evidence" value="ECO:0007669"/>
    <property type="project" value="TreeGrafter"/>
</dbReference>
<dbReference type="EC" id="2.7.11.24" evidence="5"/>
<feature type="disulfide bond" evidence="23">
    <location>
        <begin position="4006"/>
        <end position="4033"/>
    </location>
</feature>
<evidence type="ECO:0000256" key="14">
    <source>
        <dbReference type="ARBA" id="ARBA00022777"/>
    </source>
</evidence>
<keyword evidence="14" id="KW-0418">Kinase</keyword>
<evidence type="ECO:0000259" key="28">
    <source>
        <dbReference type="PROSITE" id="PS50027"/>
    </source>
</evidence>
<feature type="disulfide bond" evidence="24">
    <location>
        <begin position="947"/>
        <end position="959"/>
    </location>
</feature>
<evidence type="ECO:0000256" key="5">
    <source>
        <dbReference type="ARBA" id="ARBA00012411"/>
    </source>
</evidence>
<evidence type="ECO:0000256" key="23">
    <source>
        <dbReference type="PROSITE-ProRule" id="PRU00122"/>
    </source>
</evidence>
<evidence type="ECO:0000256" key="24">
    <source>
        <dbReference type="PROSITE-ProRule" id="PRU00460"/>
    </source>
</evidence>
<feature type="disulfide bond" evidence="24">
    <location>
        <begin position="1846"/>
        <end position="1855"/>
    </location>
</feature>
<feature type="domain" description="Laminin EGF-like" evidence="28">
    <location>
        <begin position="1871"/>
        <end position="1921"/>
    </location>
</feature>
<feature type="domain" description="Laminin EGF-like" evidence="28">
    <location>
        <begin position="1047"/>
        <end position="1099"/>
    </location>
</feature>
<dbReference type="GO" id="GO:0007411">
    <property type="term" value="P:axon guidance"/>
    <property type="evidence" value="ECO:0007669"/>
    <property type="project" value="TreeGrafter"/>
</dbReference>
<dbReference type="GO" id="GO:0004707">
    <property type="term" value="F:MAP kinase activity"/>
    <property type="evidence" value="ECO:0007669"/>
    <property type="project" value="UniProtKB-EC"/>
</dbReference>
<dbReference type="InterPro" id="IPR008211">
    <property type="entry name" value="Laminin_N"/>
</dbReference>
<dbReference type="Proteomes" id="UP000828236">
    <property type="component" value="Unassembled WGS sequence"/>
</dbReference>
<feature type="disulfide bond" evidence="24">
    <location>
        <begin position="2410"/>
        <end position="2419"/>
    </location>
</feature>
<feature type="disulfide bond" evidence="24">
    <location>
        <begin position="1892"/>
        <end position="1901"/>
    </location>
</feature>
<feature type="disulfide bond" evidence="24">
    <location>
        <begin position="2202"/>
        <end position="2211"/>
    </location>
</feature>
<dbReference type="FunFam" id="2.10.25.10:FF:000051">
    <property type="entry name" value="Laminin subunit alpha 4"/>
    <property type="match status" value="1"/>
</dbReference>
<dbReference type="Pfam" id="PF00055">
    <property type="entry name" value="Laminin_N"/>
    <property type="match status" value="1"/>
</dbReference>
<feature type="domain" description="Laminin EGF-like" evidence="28">
    <location>
        <begin position="1778"/>
        <end position="1822"/>
    </location>
</feature>
<comment type="catalytic activity">
    <reaction evidence="21">
        <text>L-threonyl-[protein] + ATP = O-phospho-L-threonyl-[protein] + ADP + H(+)</text>
        <dbReference type="Rhea" id="RHEA:46608"/>
        <dbReference type="Rhea" id="RHEA-COMP:11060"/>
        <dbReference type="Rhea" id="RHEA-COMP:11605"/>
        <dbReference type="ChEBI" id="CHEBI:15378"/>
        <dbReference type="ChEBI" id="CHEBI:30013"/>
        <dbReference type="ChEBI" id="CHEBI:30616"/>
        <dbReference type="ChEBI" id="CHEBI:61977"/>
        <dbReference type="ChEBI" id="CHEBI:456216"/>
        <dbReference type="EC" id="2.7.11.24"/>
    </reaction>
</comment>
<dbReference type="InterPro" id="IPR050440">
    <property type="entry name" value="Laminin/Netrin_ECM"/>
</dbReference>
<keyword evidence="12" id="KW-0677">Repeat</keyword>
<evidence type="ECO:0000256" key="15">
    <source>
        <dbReference type="ARBA" id="ARBA00022840"/>
    </source>
</evidence>
<dbReference type="FunFam" id="2.10.25.10:FF:000069">
    <property type="entry name" value="Laminin subunit alpha 1"/>
    <property type="match status" value="1"/>
</dbReference>
<feature type="domain" description="Laminin EGF-like" evidence="28">
    <location>
        <begin position="2183"/>
        <end position="2232"/>
    </location>
</feature>
<feature type="disulfide bond" evidence="24">
    <location>
        <begin position="762"/>
        <end position="774"/>
    </location>
</feature>
<dbReference type="InterPro" id="IPR013320">
    <property type="entry name" value="ConA-like_dom_sf"/>
</dbReference>
<evidence type="ECO:0000256" key="12">
    <source>
        <dbReference type="ARBA" id="ARBA00022737"/>
    </source>
</evidence>
<dbReference type="GO" id="GO:0005524">
    <property type="term" value="F:ATP binding"/>
    <property type="evidence" value="ECO:0007669"/>
    <property type="project" value="UniProtKB-KW"/>
</dbReference>
<evidence type="ECO:0000256" key="2">
    <source>
        <dbReference type="ARBA" id="ARBA00004302"/>
    </source>
</evidence>
<feature type="domain" description="Laminin N-terminal" evidence="30">
    <location>
        <begin position="335"/>
        <end position="587"/>
    </location>
</feature>
<feature type="domain" description="Laminin EGF-like" evidence="28">
    <location>
        <begin position="1823"/>
        <end position="1870"/>
    </location>
</feature>
<dbReference type="InterPro" id="IPR000742">
    <property type="entry name" value="EGF"/>
</dbReference>
<evidence type="ECO:0000259" key="27">
    <source>
        <dbReference type="PROSITE" id="PS50025"/>
    </source>
</evidence>
<feature type="disulfide bond" evidence="24">
    <location>
        <begin position="1732"/>
        <end position="1744"/>
    </location>
</feature>
<dbReference type="FunFam" id="2.10.25.10:FF:000082">
    <property type="entry name" value="Laminin subunit alpha 1"/>
    <property type="match status" value="1"/>
</dbReference>
<evidence type="ECO:0000256" key="9">
    <source>
        <dbReference type="ARBA" id="ARBA00022553"/>
    </source>
</evidence>
<dbReference type="Gene3D" id="2.60.120.260">
    <property type="entry name" value="Galactose-binding domain-like"/>
    <property type="match status" value="1"/>
</dbReference>
<feature type="domain" description="Laminin G" evidence="27">
    <location>
        <begin position="3043"/>
        <end position="3253"/>
    </location>
</feature>
<dbReference type="EMBL" id="SDOV01000001">
    <property type="protein sequence ID" value="KAH7646074.1"/>
    <property type="molecule type" value="Genomic_DNA"/>
</dbReference>
<keyword evidence="15" id="KW-0067">ATP-binding</keyword>
<feature type="disulfide bond" evidence="24">
    <location>
        <begin position="1070"/>
        <end position="1079"/>
    </location>
</feature>
<dbReference type="InterPro" id="IPR008271">
    <property type="entry name" value="Ser/Thr_kinase_AS"/>
</dbReference>
<dbReference type="GO" id="GO:0009887">
    <property type="term" value="P:animal organ morphogenesis"/>
    <property type="evidence" value="ECO:0007669"/>
    <property type="project" value="TreeGrafter"/>
</dbReference>
<dbReference type="SMART" id="SM00180">
    <property type="entry name" value="EGF_Lam"/>
    <property type="match status" value="22"/>
</dbReference>
<feature type="domain" description="Laminin G" evidence="27">
    <location>
        <begin position="3857"/>
        <end position="4033"/>
    </location>
</feature>
<evidence type="ECO:0000256" key="25">
    <source>
        <dbReference type="SAM" id="Coils"/>
    </source>
</evidence>
<feature type="domain" description="Laminin EGF-like" evidence="28">
    <location>
        <begin position="717"/>
        <end position="761"/>
    </location>
</feature>
<keyword evidence="7" id="KW-0723">Serine/threonine-protein kinase</keyword>
<dbReference type="Pfam" id="PF00069">
    <property type="entry name" value="Pkinase"/>
    <property type="match status" value="1"/>
</dbReference>